<dbReference type="SUPFAM" id="SSF49764">
    <property type="entry name" value="HSP20-like chaperones"/>
    <property type="match status" value="1"/>
</dbReference>
<dbReference type="Pfam" id="PF00011">
    <property type="entry name" value="HSP20"/>
    <property type="match status" value="1"/>
</dbReference>
<dbReference type="AlphaFoldDB" id="A0AAP3E933"/>
<dbReference type="Gene3D" id="2.60.40.790">
    <property type="match status" value="1"/>
</dbReference>
<dbReference type="PANTHER" id="PTHR11527">
    <property type="entry name" value="HEAT-SHOCK PROTEIN 20 FAMILY MEMBER"/>
    <property type="match status" value="1"/>
</dbReference>
<evidence type="ECO:0000256" key="2">
    <source>
        <dbReference type="RuleBase" id="RU003616"/>
    </source>
</evidence>
<comment type="caution">
    <text evidence="4">The sequence shown here is derived from an EMBL/GenBank/DDBJ whole genome shotgun (WGS) entry which is preliminary data.</text>
</comment>
<dbReference type="InterPro" id="IPR008978">
    <property type="entry name" value="HSP20-like_chaperone"/>
</dbReference>
<feature type="domain" description="SHSP" evidence="3">
    <location>
        <begin position="40"/>
        <end position="151"/>
    </location>
</feature>
<evidence type="ECO:0000313" key="4">
    <source>
        <dbReference type="EMBL" id="MCU4753774.1"/>
    </source>
</evidence>
<comment type="similarity">
    <text evidence="1 2">Belongs to the small heat shock protein (HSP20) family.</text>
</comment>
<dbReference type="CDD" id="cd06464">
    <property type="entry name" value="ACD_sHsps-like"/>
    <property type="match status" value="1"/>
</dbReference>
<name>A0AAP3E933_9EURY</name>
<dbReference type="PROSITE" id="PS01031">
    <property type="entry name" value="SHSP"/>
    <property type="match status" value="1"/>
</dbReference>
<sequence>MARRSNPFEDLAELVDRLSQEFETAARSWNPDDTRGGFGWSLEDREPSIDLADHGDTFVVTADVPGYEAEDLETRLSNGTLHIRGTRSETDETTDETFIRRERTTQSFDRRVSIPEPVDSDAVSATLNNGVLTVRLEKAEPTVGQVGIDIE</sequence>
<keyword evidence="5" id="KW-1185">Reference proteome</keyword>
<dbReference type="EMBL" id="JAOPJZ010000022">
    <property type="protein sequence ID" value="MCU4753774.1"/>
    <property type="molecule type" value="Genomic_DNA"/>
</dbReference>
<dbReference type="InterPro" id="IPR002068">
    <property type="entry name" value="A-crystallin/Hsp20_dom"/>
</dbReference>
<organism evidence="4 5">
    <name type="scientific">Natronosalvus hydrolyticus</name>
    <dbReference type="NCBI Taxonomy" id="2979988"/>
    <lineage>
        <taxon>Archaea</taxon>
        <taxon>Methanobacteriati</taxon>
        <taxon>Methanobacteriota</taxon>
        <taxon>Stenosarchaea group</taxon>
        <taxon>Halobacteria</taxon>
        <taxon>Halobacteriales</taxon>
        <taxon>Natrialbaceae</taxon>
        <taxon>Natronosalvus</taxon>
    </lineage>
</organism>
<evidence type="ECO:0000259" key="3">
    <source>
        <dbReference type="PROSITE" id="PS01031"/>
    </source>
</evidence>
<accession>A0AAP3E933</accession>
<dbReference type="InterPro" id="IPR031107">
    <property type="entry name" value="Small_HSP"/>
</dbReference>
<dbReference type="RefSeq" id="WP_342810082.1">
    <property type="nucleotide sequence ID" value="NZ_JAOPJZ010000022.1"/>
</dbReference>
<reference evidence="4 5" key="1">
    <citation type="submission" date="2022-09" db="EMBL/GenBank/DDBJ databases">
        <title>Enrichment on poylsaccharides allowed isolation of novel metabolic and taxonomic groups of Haloarchaea.</title>
        <authorList>
            <person name="Sorokin D.Y."/>
            <person name="Elcheninov A.G."/>
            <person name="Khizhniak T.V."/>
            <person name="Kolganova T.V."/>
            <person name="Kublanov I.V."/>
        </authorList>
    </citation>
    <scope>NUCLEOTIDE SEQUENCE [LARGE SCALE GENOMIC DNA]</scope>
    <source>
        <strain evidence="4 5">AArc-curdl1</strain>
    </source>
</reference>
<gene>
    <name evidence="4" type="ORF">OB919_17595</name>
</gene>
<dbReference type="Proteomes" id="UP001321047">
    <property type="component" value="Unassembled WGS sequence"/>
</dbReference>
<evidence type="ECO:0000313" key="5">
    <source>
        <dbReference type="Proteomes" id="UP001321047"/>
    </source>
</evidence>
<evidence type="ECO:0000256" key="1">
    <source>
        <dbReference type="PROSITE-ProRule" id="PRU00285"/>
    </source>
</evidence>
<proteinExistence type="inferred from homology"/>
<protein>
    <submittedName>
        <fullName evidence="4">Hsp20/alpha crystallin family protein</fullName>
    </submittedName>
</protein>